<dbReference type="EMBL" id="LFIV01000182">
    <property type="protein sequence ID" value="KZL66306.1"/>
    <property type="molecule type" value="Genomic_DNA"/>
</dbReference>
<organism evidence="16 17">
    <name type="scientific">Colletotrichum tofieldiae</name>
    <dbReference type="NCBI Taxonomy" id="708197"/>
    <lineage>
        <taxon>Eukaryota</taxon>
        <taxon>Fungi</taxon>
        <taxon>Dikarya</taxon>
        <taxon>Ascomycota</taxon>
        <taxon>Pezizomycotina</taxon>
        <taxon>Sordariomycetes</taxon>
        <taxon>Hypocreomycetidae</taxon>
        <taxon>Glomerellales</taxon>
        <taxon>Glomerellaceae</taxon>
        <taxon>Colletotrichum</taxon>
        <taxon>Colletotrichum spaethianum species complex</taxon>
    </lineage>
</organism>
<dbReference type="Proteomes" id="UP000076552">
    <property type="component" value="Unassembled WGS sequence"/>
</dbReference>
<dbReference type="SUPFAM" id="SSF53659">
    <property type="entry name" value="Isocitrate/Isopropylmalate dehydrogenase-like"/>
    <property type="match status" value="1"/>
</dbReference>
<keyword evidence="6" id="KW-0028">Amino-acid biosynthesis</keyword>
<comment type="subunit">
    <text evidence="3 14">Homodimer.</text>
</comment>
<dbReference type="InterPro" id="IPR024084">
    <property type="entry name" value="IsoPropMal-DH-like_dom"/>
</dbReference>
<feature type="domain" description="Isopropylmalate dehydrogenase-like" evidence="15">
    <location>
        <begin position="34"/>
        <end position="387"/>
    </location>
</feature>
<dbReference type="PANTHER" id="PTHR42979:SF1">
    <property type="entry name" value="3-ISOPROPYLMALATE DEHYDROGENASE"/>
    <property type="match status" value="1"/>
</dbReference>
<keyword evidence="12 14" id="KW-0100">Branched-chain amino acid biosynthesis</keyword>
<keyword evidence="8" id="KW-0460">Magnesium</keyword>
<dbReference type="NCBIfam" id="TIGR00169">
    <property type="entry name" value="leuB"/>
    <property type="match status" value="1"/>
</dbReference>
<reference evidence="16 17" key="1">
    <citation type="submission" date="2015-06" db="EMBL/GenBank/DDBJ databases">
        <title>Survival trade-offs in plant roots during colonization by closely related pathogenic and mutualistic fungi.</title>
        <authorList>
            <person name="Hacquard S."/>
            <person name="Kracher B."/>
            <person name="Hiruma K."/>
            <person name="Weinman A."/>
            <person name="Muench P."/>
            <person name="Garrido Oter R."/>
            <person name="Ver Loren van Themaat E."/>
            <person name="Dallerey J.-F."/>
            <person name="Damm U."/>
            <person name="Henrissat B."/>
            <person name="Lespinet O."/>
            <person name="Thon M."/>
            <person name="Kemen E."/>
            <person name="McHardy A.C."/>
            <person name="Schulze-Lefert P."/>
            <person name="O'Connell R.J."/>
        </authorList>
    </citation>
    <scope>NUCLEOTIDE SEQUENCE [LARGE SCALE GENOMIC DNA]</scope>
    <source>
        <strain evidence="16 17">0861</strain>
    </source>
</reference>
<dbReference type="EC" id="1.1.1.85" evidence="4 14"/>
<evidence type="ECO:0000256" key="12">
    <source>
        <dbReference type="ARBA" id="ARBA00023304"/>
    </source>
</evidence>
<evidence type="ECO:0000256" key="5">
    <source>
        <dbReference type="ARBA" id="ARBA00022430"/>
    </source>
</evidence>
<dbReference type="SMART" id="SM01329">
    <property type="entry name" value="Iso_dh"/>
    <property type="match status" value="1"/>
</dbReference>
<dbReference type="GO" id="GO:0003862">
    <property type="term" value="F:3-isopropylmalate dehydrogenase activity"/>
    <property type="evidence" value="ECO:0007669"/>
    <property type="project" value="UniProtKB-EC"/>
</dbReference>
<dbReference type="GO" id="GO:0000287">
    <property type="term" value="F:magnesium ion binding"/>
    <property type="evidence" value="ECO:0007669"/>
    <property type="project" value="InterPro"/>
</dbReference>
<gene>
    <name evidence="16" type="ORF">CT0861_10340</name>
</gene>
<comment type="pathway">
    <text evidence="14">Amino-acid biosynthesis; L-leucine biosynthesis; L-leucine from 3-methyl-2-oxobutanoate: step 3/4.</text>
</comment>
<dbReference type="GO" id="GO:0009098">
    <property type="term" value="P:L-leucine biosynthetic process"/>
    <property type="evidence" value="ECO:0007669"/>
    <property type="project" value="UniProtKB-UniPathway"/>
</dbReference>
<comment type="caution">
    <text evidence="16">The sequence shown here is derived from an EMBL/GenBank/DDBJ whole genome shotgun (WGS) entry which is preliminary data.</text>
</comment>
<evidence type="ECO:0000256" key="4">
    <source>
        <dbReference type="ARBA" id="ARBA00013101"/>
    </source>
</evidence>
<evidence type="ECO:0000256" key="6">
    <source>
        <dbReference type="ARBA" id="ARBA00022605"/>
    </source>
</evidence>
<dbReference type="PANTHER" id="PTHR42979">
    <property type="entry name" value="3-ISOPROPYLMALATE DEHYDROGENASE"/>
    <property type="match status" value="1"/>
</dbReference>
<keyword evidence="9 13" id="KW-0560">Oxidoreductase</keyword>
<feature type="non-terminal residue" evidence="16">
    <location>
        <position position="1"/>
    </location>
</feature>
<keyword evidence="17" id="KW-1185">Reference proteome</keyword>
<comment type="function">
    <text evidence="14">Catalyzes the oxidation of 3-carboxy-2-hydroxy-4-methylpentanoate (3-isopropylmalate) to 3-carboxy-4-methyl-2-oxopentanoate. The product decarboxylates to 4-methyl-2 oxopentanoate.</text>
</comment>
<dbReference type="InterPro" id="IPR019818">
    <property type="entry name" value="IsoCit/isopropylmalate_DH_CS"/>
</dbReference>
<dbReference type="FunFam" id="3.40.718.10:FF:000006">
    <property type="entry name" value="3-isopropylmalate dehydrogenase"/>
    <property type="match status" value="1"/>
</dbReference>
<dbReference type="Gene3D" id="3.40.718.10">
    <property type="entry name" value="Isopropylmalate Dehydrogenase"/>
    <property type="match status" value="1"/>
</dbReference>
<dbReference type="InterPro" id="IPR004429">
    <property type="entry name" value="Isopropylmalate_DH"/>
</dbReference>
<keyword evidence="10 14" id="KW-0520">NAD</keyword>
<evidence type="ECO:0000256" key="10">
    <source>
        <dbReference type="ARBA" id="ARBA00023027"/>
    </source>
</evidence>
<keyword evidence="11" id="KW-0464">Manganese</keyword>
<protein>
    <recommendedName>
        <fullName evidence="4 14">3-isopropylmalate dehydrogenase</fullName>
        <ecNumber evidence="4 14">1.1.1.85</ecNumber>
    </recommendedName>
</protein>
<evidence type="ECO:0000256" key="3">
    <source>
        <dbReference type="ARBA" id="ARBA00011738"/>
    </source>
</evidence>
<evidence type="ECO:0000256" key="13">
    <source>
        <dbReference type="RuleBase" id="RU004443"/>
    </source>
</evidence>
<comment type="similarity">
    <text evidence="2 13">Belongs to the isocitrate and isopropylmalate dehydrogenases family.</text>
</comment>
<evidence type="ECO:0000256" key="1">
    <source>
        <dbReference type="ARBA" id="ARBA00001936"/>
    </source>
</evidence>
<evidence type="ECO:0000256" key="2">
    <source>
        <dbReference type="ARBA" id="ARBA00007769"/>
    </source>
</evidence>
<evidence type="ECO:0000313" key="17">
    <source>
        <dbReference type="Proteomes" id="UP000076552"/>
    </source>
</evidence>
<evidence type="ECO:0000259" key="15">
    <source>
        <dbReference type="SMART" id="SM01329"/>
    </source>
</evidence>
<comment type="catalytic activity">
    <reaction evidence="14">
        <text>(2R,3S)-3-isopropylmalate + NAD(+) = 4-methyl-2-oxopentanoate + CO2 + NADH</text>
        <dbReference type="Rhea" id="RHEA:32271"/>
        <dbReference type="ChEBI" id="CHEBI:16526"/>
        <dbReference type="ChEBI" id="CHEBI:17865"/>
        <dbReference type="ChEBI" id="CHEBI:35121"/>
        <dbReference type="ChEBI" id="CHEBI:57540"/>
        <dbReference type="ChEBI" id="CHEBI:57945"/>
        <dbReference type="EC" id="1.1.1.85"/>
    </reaction>
</comment>
<evidence type="ECO:0000256" key="14">
    <source>
        <dbReference type="RuleBase" id="RU004445"/>
    </source>
</evidence>
<dbReference type="UniPathway" id="UPA00048">
    <property type="reaction ID" value="UER00072"/>
</dbReference>
<evidence type="ECO:0000256" key="9">
    <source>
        <dbReference type="ARBA" id="ARBA00023002"/>
    </source>
</evidence>
<evidence type="ECO:0000256" key="7">
    <source>
        <dbReference type="ARBA" id="ARBA00022723"/>
    </source>
</evidence>
<evidence type="ECO:0000256" key="8">
    <source>
        <dbReference type="ARBA" id="ARBA00022842"/>
    </source>
</evidence>
<dbReference type="GO" id="GO:0051287">
    <property type="term" value="F:NAD binding"/>
    <property type="evidence" value="ECO:0007669"/>
    <property type="project" value="InterPro"/>
</dbReference>
<sequence>LFLFSRSKVAITVEQNNRCHCFNVYLTMATTTYNIVVFGGDYAGPEVMSEGLKVLHEVALRYPLVKFNLTHHPIGGASFDLHGKLIIPEALQDAKDADAVLLGAVGGPKWAGQNPSVEAASLGTLRRELDAFGNLRPINFPAPSLVDTSPLKSQICSGTDILIVRELTSGIYFGHRERGELVAKDTDQYTYEEVARTARLAGKLAQLSTPPKPIISLDKANVLAACGSFWRHVVGEVLAKEFPEVPLSHMLVDSAAMTLACNPTKLNGIVLASNLFGDIISDEGSAIAGSIGLLPSASLRGIPPQSGSSKIKGLYEPVHGSAPDIAGKQLVNPVGMILSVAMMFQYSLNMPEASDLIRKAVSDTIESGIRTADLGGTATTGEFGDAVARTLSQLP</sequence>
<keyword evidence="5 14" id="KW-0432">Leucine biosynthesis</keyword>
<keyword evidence="7 14" id="KW-0479">Metal-binding</keyword>
<evidence type="ECO:0000256" key="11">
    <source>
        <dbReference type="ARBA" id="ARBA00023211"/>
    </source>
</evidence>
<evidence type="ECO:0000313" key="16">
    <source>
        <dbReference type="EMBL" id="KZL66306.1"/>
    </source>
</evidence>
<comment type="cofactor">
    <cofactor evidence="1">
        <name>Mn(2+)</name>
        <dbReference type="ChEBI" id="CHEBI:29035"/>
    </cofactor>
</comment>
<comment type="cofactor">
    <cofactor evidence="14">
        <name>Mg(2+)</name>
        <dbReference type="ChEBI" id="CHEBI:18420"/>
    </cofactor>
    <cofactor evidence="14">
        <name>Mn(2+)</name>
        <dbReference type="ChEBI" id="CHEBI:29035"/>
    </cofactor>
    <text evidence="14">Binds 1 Mg(2+) or Mn(2+) ion per subunit.</text>
</comment>
<accession>A0A166P227</accession>
<dbReference type="AlphaFoldDB" id="A0A166P227"/>
<name>A0A166P227_9PEZI</name>
<proteinExistence type="inferred from homology"/>
<dbReference type="GO" id="GO:0005829">
    <property type="term" value="C:cytosol"/>
    <property type="evidence" value="ECO:0007669"/>
    <property type="project" value="TreeGrafter"/>
</dbReference>
<dbReference type="PROSITE" id="PS00470">
    <property type="entry name" value="IDH_IMDH"/>
    <property type="match status" value="1"/>
</dbReference>
<dbReference type="STRING" id="708197.A0A166P227"/>
<dbReference type="Pfam" id="PF00180">
    <property type="entry name" value="Iso_dh"/>
    <property type="match status" value="1"/>
</dbReference>